<keyword evidence="4" id="KW-0472">Membrane</keyword>
<gene>
    <name evidence="5" type="ORF">CTOB1V02_LOCUS7716</name>
</gene>
<dbReference type="AlphaFoldDB" id="A0A7R8WF63"/>
<evidence type="ECO:0000313" key="5">
    <source>
        <dbReference type="EMBL" id="CAD7229850.1"/>
    </source>
</evidence>
<evidence type="ECO:0000256" key="2">
    <source>
        <dbReference type="ARBA" id="ARBA00022692"/>
    </source>
</evidence>
<dbReference type="EMBL" id="OB662322">
    <property type="protein sequence ID" value="CAD7229850.1"/>
    <property type="molecule type" value="Genomic_DNA"/>
</dbReference>
<protein>
    <submittedName>
        <fullName evidence="5">Uncharacterized protein</fullName>
    </submittedName>
</protein>
<dbReference type="GO" id="GO:0005886">
    <property type="term" value="C:plasma membrane"/>
    <property type="evidence" value="ECO:0007669"/>
    <property type="project" value="TreeGrafter"/>
</dbReference>
<reference evidence="5" key="1">
    <citation type="submission" date="2020-11" db="EMBL/GenBank/DDBJ databases">
        <authorList>
            <person name="Tran Van P."/>
        </authorList>
    </citation>
    <scope>NUCLEOTIDE SEQUENCE</scope>
</reference>
<evidence type="ECO:0000256" key="1">
    <source>
        <dbReference type="ARBA" id="ARBA00004141"/>
    </source>
</evidence>
<sequence>MYDDRRLPFEIGYKSYPKSRYSSPFCGIRTLRYLLILYDILLLVGAVVVLSIGLWCLFYRHTYVALLTTSVYSALPSLLIGVGLLVTLVVLAGCVAGCNENKCAALTFTLLLLFVLLLAAAAGFLSFLYSHQIESELKRSLNDTLMKRYGDDPPVTLAMDDLQRSVIGILSSG</sequence>
<evidence type="ECO:0000256" key="3">
    <source>
        <dbReference type="ARBA" id="ARBA00022989"/>
    </source>
</evidence>
<dbReference type="PANTHER" id="PTHR19282:SF544">
    <property type="entry name" value="TETRASPANIN"/>
    <property type="match status" value="1"/>
</dbReference>
<dbReference type="PANTHER" id="PTHR19282">
    <property type="entry name" value="TETRASPANIN"/>
    <property type="match status" value="1"/>
</dbReference>
<evidence type="ECO:0000256" key="4">
    <source>
        <dbReference type="ARBA" id="ARBA00023136"/>
    </source>
</evidence>
<accession>A0A7R8WF63</accession>
<keyword evidence="3" id="KW-1133">Transmembrane helix</keyword>
<organism evidence="5">
    <name type="scientific">Cyprideis torosa</name>
    <dbReference type="NCBI Taxonomy" id="163714"/>
    <lineage>
        <taxon>Eukaryota</taxon>
        <taxon>Metazoa</taxon>
        <taxon>Ecdysozoa</taxon>
        <taxon>Arthropoda</taxon>
        <taxon>Crustacea</taxon>
        <taxon>Oligostraca</taxon>
        <taxon>Ostracoda</taxon>
        <taxon>Podocopa</taxon>
        <taxon>Podocopida</taxon>
        <taxon>Cytherocopina</taxon>
        <taxon>Cytheroidea</taxon>
        <taxon>Cytherideidae</taxon>
        <taxon>Cyprideis</taxon>
    </lineage>
</organism>
<comment type="subcellular location">
    <subcellularLocation>
        <location evidence="1">Membrane</location>
        <topology evidence="1">Multi-pass membrane protein</topology>
    </subcellularLocation>
</comment>
<proteinExistence type="predicted"/>
<name>A0A7R8WF63_9CRUS</name>
<keyword evidence="2" id="KW-0812">Transmembrane</keyword>
<dbReference type="PRINTS" id="PR00259">
    <property type="entry name" value="TMFOUR"/>
</dbReference>
<dbReference type="Pfam" id="PF00335">
    <property type="entry name" value="Tetraspanin"/>
    <property type="match status" value="1"/>
</dbReference>
<dbReference type="InterPro" id="IPR018499">
    <property type="entry name" value="Tetraspanin/Peripherin"/>
</dbReference>